<keyword evidence="2" id="KW-1185">Reference proteome</keyword>
<dbReference type="EMBL" id="KV878141">
    <property type="protein sequence ID" value="OJJ08891.1"/>
    <property type="molecule type" value="Genomic_DNA"/>
</dbReference>
<dbReference type="Proteomes" id="UP000184073">
    <property type="component" value="Unassembled WGS sequence"/>
</dbReference>
<dbReference type="AlphaFoldDB" id="A0A1L9Q585"/>
<sequence>MAIPSLGDVERTAYDTIRRIVAIPELAESSLLLVGRLAAAQLVLNVECQDISILISPPKSLCDTLSGVESVREKVVTKLSETYPNLYSPISHNLLRANQGILVSFMVMRHFPWLERSRLVDARSITDTAHLPFLSPEDIITEAVFRAPTLPSGSLEARVQHALGIALRFSKQGRRLAYSRAQLSILENSIATFSILAGGGEIWWRETLSVPEPRSDWSLTSIRSGVLVGAVIGLAIERLVCALRY</sequence>
<proteinExistence type="predicted"/>
<name>A0A1L9Q585_ASPVE</name>
<dbReference type="VEuPathDB" id="FungiDB:ASPVEDRAFT_156475"/>
<reference evidence="2" key="1">
    <citation type="journal article" date="2017" name="Genome Biol.">
        <title>Comparative genomics reveals high biological diversity and specific adaptations in the industrially and medically important fungal genus Aspergillus.</title>
        <authorList>
            <person name="de Vries R.P."/>
            <person name="Riley R."/>
            <person name="Wiebenga A."/>
            <person name="Aguilar-Osorio G."/>
            <person name="Amillis S."/>
            <person name="Uchima C.A."/>
            <person name="Anderluh G."/>
            <person name="Asadollahi M."/>
            <person name="Askin M."/>
            <person name="Barry K."/>
            <person name="Battaglia E."/>
            <person name="Bayram O."/>
            <person name="Benocci T."/>
            <person name="Braus-Stromeyer S.A."/>
            <person name="Caldana C."/>
            <person name="Canovas D."/>
            <person name="Cerqueira G.C."/>
            <person name="Chen F."/>
            <person name="Chen W."/>
            <person name="Choi C."/>
            <person name="Clum A."/>
            <person name="Dos Santos R.A."/>
            <person name="Damasio A.R."/>
            <person name="Diallinas G."/>
            <person name="Emri T."/>
            <person name="Fekete E."/>
            <person name="Flipphi M."/>
            <person name="Freyberg S."/>
            <person name="Gallo A."/>
            <person name="Gournas C."/>
            <person name="Habgood R."/>
            <person name="Hainaut M."/>
            <person name="Harispe M.L."/>
            <person name="Henrissat B."/>
            <person name="Hilden K.S."/>
            <person name="Hope R."/>
            <person name="Hossain A."/>
            <person name="Karabika E."/>
            <person name="Karaffa L."/>
            <person name="Karanyi Z."/>
            <person name="Krasevec N."/>
            <person name="Kuo A."/>
            <person name="Kusch H."/>
            <person name="LaButti K."/>
            <person name="Lagendijk E.L."/>
            <person name="Lapidus A."/>
            <person name="Levasseur A."/>
            <person name="Lindquist E."/>
            <person name="Lipzen A."/>
            <person name="Logrieco A.F."/>
            <person name="MacCabe A."/>
            <person name="Maekelae M.R."/>
            <person name="Malavazi I."/>
            <person name="Melin P."/>
            <person name="Meyer V."/>
            <person name="Mielnichuk N."/>
            <person name="Miskei M."/>
            <person name="Molnar A.P."/>
            <person name="Mule G."/>
            <person name="Ngan C.Y."/>
            <person name="Orejas M."/>
            <person name="Orosz E."/>
            <person name="Ouedraogo J.P."/>
            <person name="Overkamp K.M."/>
            <person name="Park H.-S."/>
            <person name="Perrone G."/>
            <person name="Piumi F."/>
            <person name="Punt P.J."/>
            <person name="Ram A.F."/>
            <person name="Ramon A."/>
            <person name="Rauscher S."/>
            <person name="Record E."/>
            <person name="Riano-Pachon D.M."/>
            <person name="Robert V."/>
            <person name="Roehrig J."/>
            <person name="Ruller R."/>
            <person name="Salamov A."/>
            <person name="Salih N.S."/>
            <person name="Samson R.A."/>
            <person name="Sandor E."/>
            <person name="Sanguinetti M."/>
            <person name="Schuetze T."/>
            <person name="Sepcic K."/>
            <person name="Shelest E."/>
            <person name="Sherlock G."/>
            <person name="Sophianopoulou V."/>
            <person name="Squina F.M."/>
            <person name="Sun H."/>
            <person name="Susca A."/>
            <person name="Todd R.B."/>
            <person name="Tsang A."/>
            <person name="Unkles S.E."/>
            <person name="van de Wiele N."/>
            <person name="van Rossen-Uffink D."/>
            <person name="Oliveira J.V."/>
            <person name="Vesth T.C."/>
            <person name="Visser J."/>
            <person name="Yu J.-H."/>
            <person name="Zhou M."/>
            <person name="Andersen M.R."/>
            <person name="Archer D.B."/>
            <person name="Baker S.E."/>
            <person name="Benoit I."/>
            <person name="Brakhage A.A."/>
            <person name="Braus G.H."/>
            <person name="Fischer R."/>
            <person name="Frisvad J.C."/>
            <person name="Goldman G.H."/>
            <person name="Houbraken J."/>
            <person name="Oakley B."/>
            <person name="Pocsi I."/>
            <person name="Scazzocchio C."/>
            <person name="Seiboth B."/>
            <person name="vanKuyk P.A."/>
            <person name="Wortman J."/>
            <person name="Dyer P.S."/>
            <person name="Grigoriev I.V."/>
        </authorList>
    </citation>
    <scope>NUCLEOTIDE SEQUENCE [LARGE SCALE GENOMIC DNA]</scope>
    <source>
        <strain evidence="2">CBS 583.65</strain>
    </source>
</reference>
<evidence type="ECO:0000313" key="1">
    <source>
        <dbReference type="EMBL" id="OJJ08891.1"/>
    </source>
</evidence>
<evidence type="ECO:0000313" key="2">
    <source>
        <dbReference type="Proteomes" id="UP000184073"/>
    </source>
</evidence>
<gene>
    <name evidence="1" type="ORF">ASPVEDRAFT_156475</name>
</gene>
<organism evidence="1 2">
    <name type="scientific">Aspergillus versicolor CBS 583.65</name>
    <dbReference type="NCBI Taxonomy" id="1036611"/>
    <lineage>
        <taxon>Eukaryota</taxon>
        <taxon>Fungi</taxon>
        <taxon>Dikarya</taxon>
        <taxon>Ascomycota</taxon>
        <taxon>Pezizomycotina</taxon>
        <taxon>Eurotiomycetes</taxon>
        <taxon>Eurotiomycetidae</taxon>
        <taxon>Eurotiales</taxon>
        <taxon>Aspergillaceae</taxon>
        <taxon>Aspergillus</taxon>
        <taxon>Aspergillus subgen. Nidulantes</taxon>
    </lineage>
</organism>
<dbReference type="GeneID" id="63724037"/>
<protein>
    <submittedName>
        <fullName evidence="1">Uncharacterized protein</fullName>
    </submittedName>
</protein>
<accession>A0A1L9Q585</accession>
<dbReference type="RefSeq" id="XP_040674653.1">
    <property type="nucleotide sequence ID" value="XM_040808526.1"/>
</dbReference>
<dbReference type="OrthoDB" id="10403767at2759"/>